<dbReference type="OrthoDB" id="9809878at2"/>
<keyword evidence="7" id="KW-1185">Reference proteome</keyword>
<dbReference type="GO" id="GO:0003697">
    <property type="term" value="F:single-stranded DNA binding"/>
    <property type="evidence" value="ECO:0007669"/>
    <property type="project" value="UniProtKB-UniRule"/>
</dbReference>
<dbReference type="GO" id="GO:0006310">
    <property type="term" value="P:DNA recombination"/>
    <property type="evidence" value="ECO:0007669"/>
    <property type="project" value="UniProtKB-UniRule"/>
</dbReference>
<dbReference type="InterPro" id="IPR012340">
    <property type="entry name" value="NA-bd_OB-fold"/>
</dbReference>
<evidence type="ECO:0000256" key="3">
    <source>
        <dbReference type="HAMAP-Rule" id="MF_00984"/>
    </source>
</evidence>
<accession>A0A285PIZ7</accession>
<name>A0A285PIZ7_9HYPH</name>
<dbReference type="SUPFAM" id="SSF50249">
    <property type="entry name" value="Nucleic acid-binding proteins"/>
    <property type="match status" value="1"/>
</dbReference>
<evidence type="ECO:0000313" key="6">
    <source>
        <dbReference type="EMBL" id="SNZ21699.1"/>
    </source>
</evidence>
<keyword evidence="1 3" id="KW-0238">DNA-binding</keyword>
<comment type="subunit">
    <text evidence="3">Homotetramer.</text>
</comment>
<keyword evidence="3" id="KW-0234">DNA repair</keyword>
<reference evidence="6 7" key="1">
    <citation type="submission" date="2017-09" db="EMBL/GenBank/DDBJ databases">
        <authorList>
            <person name="Ehlers B."/>
            <person name="Leendertz F.H."/>
        </authorList>
    </citation>
    <scope>NUCLEOTIDE SEQUENCE [LARGE SCALE GENOMIC DNA]</scope>
    <source>
        <strain evidence="6 7">DSM 18289</strain>
    </source>
</reference>
<comment type="function">
    <text evidence="3">Plays an important role in DNA replication, recombination and repair. Binds to ssDNA and to an array of partner proteins to recruit them to their sites of action during DNA metabolism.</text>
</comment>
<evidence type="ECO:0000256" key="5">
    <source>
        <dbReference type="SAM" id="MobiDB-lite"/>
    </source>
</evidence>
<dbReference type="HAMAP" id="MF_00984">
    <property type="entry name" value="SSB"/>
    <property type="match status" value="1"/>
</dbReference>
<sequence>MLNECHFIGNLGADPESRYTQAGKQIVSFRLAATDKWKDQASGERKESTEWISVSIFSEGLCKVAMDYLHKGSQIYIKGKWRTRKWQDQSGQDRYSTELVLSGRDGKLMMLDSGEGMTGGGRRTASPDQGNQGGGFGGSGGFGGPSNDMDDDLPF</sequence>
<dbReference type="InterPro" id="IPR000424">
    <property type="entry name" value="Primosome_PriB/ssb"/>
</dbReference>
<dbReference type="NCBIfam" id="TIGR00621">
    <property type="entry name" value="ssb"/>
    <property type="match status" value="1"/>
</dbReference>
<dbReference type="PROSITE" id="PS50935">
    <property type="entry name" value="SSB"/>
    <property type="match status" value="1"/>
</dbReference>
<dbReference type="GO" id="GO:0009295">
    <property type="term" value="C:nucleoid"/>
    <property type="evidence" value="ECO:0007669"/>
    <property type="project" value="TreeGrafter"/>
</dbReference>
<dbReference type="Pfam" id="PF00436">
    <property type="entry name" value="SSB"/>
    <property type="match status" value="1"/>
</dbReference>
<dbReference type="PANTHER" id="PTHR10302">
    <property type="entry name" value="SINGLE-STRANDED DNA-BINDING PROTEIN"/>
    <property type="match status" value="1"/>
</dbReference>
<dbReference type="CDD" id="cd04496">
    <property type="entry name" value="SSB_OBF"/>
    <property type="match status" value="1"/>
</dbReference>
<feature type="region of interest" description="Disordered" evidence="5">
    <location>
        <begin position="111"/>
        <end position="155"/>
    </location>
</feature>
<feature type="compositionally biased region" description="Gly residues" evidence="5">
    <location>
        <begin position="131"/>
        <end position="144"/>
    </location>
</feature>
<comment type="caution">
    <text evidence="3">Lacks conserved residue(s) required for the propagation of feature annotation.</text>
</comment>
<gene>
    <name evidence="6" type="ORF">SAMN06265368_4824</name>
</gene>
<evidence type="ECO:0000256" key="4">
    <source>
        <dbReference type="RuleBase" id="RU000524"/>
    </source>
</evidence>
<dbReference type="EMBL" id="OBEL01000011">
    <property type="protein sequence ID" value="SNZ21699.1"/>
    <property type="molecule type" value="Genomic_DNA"/>
</dbReference>
<dbReference type="RefSeq" id="WP_097156076.1">
    <property type="nucleotide sequence ID" value="NZ_OBEL01000011.1"/>
</dbReference>
<organism evidence="6 7">
    <name type="scientific">Cohaesibacter gelatinilyticus</name>
    <dbReference type="NCBI Taxonomy" id="372072"/>
    <lineage>
        <taxon>Bacteria</taxon>
        <taxon>Pseudomonadati</taxon>
        <taxon>Pseudomonadota</taxon>
        <taxon>Alphaproteobacteria</taxon>
        <taxon>Hyphomicrobiales</taxon>
        <taxon>Cohaesibacteraceae</taxon>
    </lineage>
</organism>
<dbReference type="GO" id="GO:0006260">
    <property type="term" value="P:DNA replication"/>
    <property type="evidence" value="ECO:0007669"/>
    <property type="project" value="UniProtKB-UniRule"/>
</dbReference>
<evidence type="ECO:0000313" key="7">
    <source>
        <dbReference type="Proteomes" id="UP000219439"/>
    </source>
</evidence>
<dbReference type="AlphaFoldDB" id="A0A285PIZ7"/>
<dbReference type="Proteomes" id="UP000219439">
    <property type="component" value="Unassembled WGS sequence"/>
</dbReference>
<evidence type="ECO:0000256" key="1">
    <source>
        <dbReference type="ARBA" id="ARBA00023125"/>
    </source>
</evidence>
<keyword evidence="3" id="KW-0227">DNA damage</keyword>
<evidence type="ECO:0000256" key="2">
    <source>
        <dbReference type="ARBA" id="ARBA00023172"/>
    </source>
</evidence>
<keyword evidence="3" id="KW-0235">DNA replication</keyword>
<feature type="short sequence motif" description="Important for interaction with partner proteins" evidence="3">
    <location>
        <begin position="150"/>
        <end position="155"/>
    </location>
</feature>
<dbReference type="InterPro" id="IPR011344">
    <property type="entry name" value="ssDNA-bd"/>
</dbReference>
<proteinExistence type="inferred from homology"/>
<keyword evidence="2 3" id="KW-0233">DNA recombination</keyword>
<dbReference type="GO" id="GO:0006281">
    <property type="term" value="P:DNA repair"/>
    <property type="evidence" value="ECO:0007669"/>
    <property type="project" value="UniProtKB-UniRule"/>
</dbReference>
<protein>
    <recommendedName>
        <fullName evidence="3 4">Single-stranded DNA-binding protein</fullName>
        <shortName evidence="3">SSB</shortName>
    </recommendedName>
</protein>
<dbReference type="Gene3D" id="2.40.50.140">
    <property type="entry name" value="Nucleic acid-binding proteins"/>
    <property type="match status" value="1"/>
</dbReference>
<dbReference type="PANTHER" id="PTHR10302:SF27">
    <property type="entry name" value="SINGLE-STRANDED DNA-BINDING PROTEIN"/>
    <property type="match status" value="1"/>
</dbReference>